<evidence type="ECO:0000313" key="1">
    <source>
        <dbReference type="EMBL" id="KAK9991724.1"/>
    </source>
</evidence>
<organism evidence="1 2">
    <name type="scientific">Lithocarpus litseifolius</name>
    <dbReference type="NCBI Taxonomy" id="425828"/>
    <lineage>
        <taxon>Eukaryota</taxon>
        <taxon>Viridiplantae</taxon>
        <taxon>Streptophyta</taxon>
        <taxon>Embryophyta</taxon>
        <taxon>Tracheophyta</taxon>
        <taxon>Spermatophyta</taxon>
        <taxon>Magnoliopsida</taxon>
        <taxon>eudicotyledons</taxon>
        <taxon>Gunneridae</taxon>
        <taxon>Pentapetalae</taxon>
        <taxon>rosids</taxon>
        <taxon>fabids</taxon>
        <taxon>Fagales</taxon>
        <taxon>Fagaceae</taxon>
        <taxon>Lithocarpus</taxon>
    </lineage>
</organism>
<evidence type="ECO:0000313" key="2">
    <source>
        <dbReference type="Proteomes" id="UP001459277"/>
    </source>
</evidence>
<dbReference type="AlphaFoldDB" id="A0AAW2C3L9"/>
<reference evidence="1 2" key="1">
    <citation type="submission" date="2024-01" db="EMBL/GenBank/DDBJ databases">
        <title>A telomere-to-telomere, gap-free genome of sweet tea (Lithocarpus litseifolius).</title>
        <authorList>
            <person name="Zhou J."/>
        </authorList>
    </citation>
    <scope>NUCLEOTIDE SEQUENCE [LARGE SCALE GENOMIC DNA]</scope>
    <source>
        <strain evidence="1">Zhou-2022a</strain>
        <tissue evidence="1">Leaf</tissue>
    </source>
</reference>
<sequence>MTVFSGKQVFLVDYEARVLQRLLEASLSSDLKSTLELIANQSVNVNFVGAVCLKSRKTEVIHAMNRRVRSGLCGGSVVLGGWDVVNTEYGFSKSEFGFVQWNLWLC</sequence>
<name>A0AAW2C3L9_9ROSI</name>
<protein>
    <submittedName>
        <fullName evidence="1">Uncharacterized protein</fullName>
    </submittedName>
</protein>
<dbReference type="Proteomes" id="UP001459277">
    <property type="component" value="Unassembled WGS sequence"/>
</dbReference>
<keyword evidence="2" id="KW-1185">Reference proteome</keyword>
<accession>A0AAW2C3L9</accession>
<dbReference type="EMBL" id="JAZDWU010000009">
    <property type="protein sequence ID" value="KAK9991724.1"/>
    <property type="molecule type" value="Genomic_DNA"/>
</dbReference>
<proteinExistence type="predicted"/>
<comment type="caution">
    <text evidence="1">The sequence shown here is derived from an EMBL/GenBank/DDBJ whole genome shotgun (WGS) entry which is preliminary data.</text>
</comment>
<gene>
    <name evidence="1" type="ORF">SO802_026709</name>
</gene>